<dbReference type="EMBL" id="MGBG01000024">
    <property type="protein sequence ID" value="OGK61982.1"/>
    <property type="molecule type" value="Genomic_DNA"/>
</dbReference>
<evidence type="ECO:0000313" key="7">
    <source>
        <dbReference type="Proteomes" id="UP000178450"/>
    </source>
</evidence>
<dbReference type="Gene3D" id="2.40.50.100">
    <property type="match status" value="1"/>
</dbReference>
<dbReference type="SUPFAM" id="SSF110324">
    <property type="entry name" value="Ribosomal L27 protein-like"/>
    <property type="match status" value="1"/>
</dbReference>
<dbReference type="PANTHER" id="PTHR15893">
    <property type="entry name" value="RIBOSOMAL PROTEIN L27"/>
    <property type="match status" value="1"/>
</dbReference>
<keyword evidence="2 6" id="KW-0689">Ribosomal protein</keyword>
<dbReference type="GO" id="GO:0006412">
    <property type="term" value="P:translation"/>
    <property type="evidence" value="ECO:0007669"/>
    <property type="project" value="InterPro"/>
</dbReference>
<dbReference type="GO" id="GO:0003735">
    <property type="term" value="F:structural constituent of ribosome"/>
    <property type="evidence" value="ECO:0007669"/>
    <property type="project" value="InterPro"/>
</dbReference>
<proteinExistence type="inferred from homology"/>
<evidence type="ECO:0000256" key="1">
    <source>
        <dbReference type="ARBA" id="ARBA00010797"/>
    </source>
</evidence>
<protein>
    <recommendedName>
        <fullName evidence="4">Large ribosomal subunit protein bL27</fullName>
    </recommendedName>
    <alternativeName>
        <fullName evidence="5">50S ribosomal protein L27</fullName>
    </alternativeName>
</protein>
<sequence length="81" mass="8918">MAHTKAGGSARINKDSISKRLGVKKFSGEVVKVGNIIVRQKGSKYRHSEGTKAGKDFTIFAVKAGKVQFFTKFGKRYIKVV</sequence>
<evidence type="ECO:0000256" key="3">
    <source>
        <dbReference type="ARBA" id="ARBA00023274"/>
    </source>
</evidence>
<evidence type="ECO:0000256" key="4">
    <source>
        <dbReference type="ARBA" id="ARBA00035175"/>
    </source>
</evidence>
<gene>
    <name evidence="6" type="ORF">A2209_00615</name>
</gene>
<evidence type="ECO:0000313" key="6">
    <source>
        <dbReference type="EMBL" id="OGK61982.1"/>
    </source>
</evidence>
<dbReference type="Pfam" id="PF01016">
    <property type="entry name" value="Ribosomal_L27"/>
    <property type="match status" value="1"/>
</dbReference>
<dbReference type="Proteomes" id="UP000178450">
    <property type="component" value="Unassembled WGS sequence"/>
</dbReference>
<comment type="similarity">
    <text evidence="1">Belongs to the bacterial ribosomal protein bL27 family.</text>
</comment>
<comment type="caution">
    <text evidence="6">The sequence shown here is derived from an EMBL/GenBank/DDBJ whole genome shotgun (WGS) entry which is preliminary data.</text>
</comment>
<dbReference type="GO" id="GO:1990904">
    <property type="term" value="C:ribonucleoprotein complex"/>
    <property type="evidence" value="ECO:0007669"/>
    <property type="project" value="UniProtKB-KW"/>
</dbReference>
<dbReference type="PRINTS" id="PR00063">
    <property type="entry name" value="RIBOSOMALL27"/>
</dbReference>
<organism evidence="6 7">
    <name type="scientific">Candidatus Roizmanbacteria bacterium RIFOXYA1_FULL_41_12</name>
    <dbReference type="NCBI Taxonomy" id="1802082"/>
    <lineage>
        <taxon>Bacteria</taxon>
        <taxon>Candidatus Roizmaniibacteriota</taxon>
    </lineage>
</organism>
<dbReference type="AlphaFoldDB" id="A0A1F7K295"/>
<dbReference type="GO" id="GO:0005840">
    <property type="term" value="C:ribosome"/>
    <property type="evidence" value="ECO:0007669"/>
    <property type="project" value="UniProtKB-KW"/>
</dbReference>
<evidence type="ECO:0000256" key="2">
    <source>
        <dbReference type="ARBA" id="ARBA00022980"/>
    </source>
</evidence>
<accession>A0A1F7K295</accession>
<dbReference type="PANTHER" id="PTHR15893:SF0">
    <property type="entry name" value="LARGE RIBOSOMAL SUBUNIT PROTEIN BL27M"/>
    <property type="match status" value="1"/>
</dbReference>
<reference evidence="6 7" key="1">
    <citation type="journal article" date="2016" name="Nat. Commun.">
        <title>Thousands of microbial genomes shed light on interconnected biogeochemical processes in an aquifer system.</title>
        <authorList>
            <person name="Anantharaman K."/>
            <person name="Brown C.T."/>
            <person name="Hug L.A."/>
            <person name="Sharon I."/>
            <person name="Castelle C.J."/>
            <person name="Probst A.J."/>
            <person name="Thomas B.C."/>
            <person name="Singh A."/>
            <person name="Wilkins M.J."/>
            <person name="Karaoz U."/>
            <person name="Brodie E.L."/>
            <person name="Williams K.H."/>
            <person name="Hubbard S.S."/>
            <person name="Banfield J.F."/>
        </authorList>
    </citation>
    <scope>NUCLEOTIDE SEQUENCE [LARGE SCALE GENOMIC DNA]</scope>
</reference>
<evidence type="ECO:0000256" key="5">
    <source>
        <dbReference type="ARBA" id="ARBA00035477"/>
    </source>
</evidence>
<name>A0A1F7K295_9BACT</name>
<keyword evidence="3" id="KW-0687">Ribonucleoprotein</keyword>
<dbReference type="InterPro" id="IPR001684">
    <property type="entry name" value="Ribosomal_bL27"/>
</dbReference>